<accession>A0A3N4LQ82</accession>
<dbReference type="AlphaFoldDB" id="A0A3N4LQ82"/>
<proteinExistence type="predicted"/>
<dbReference type="Proteomes" id="UP000267821">
    <property type="component" value="Unassembled WGS sequence"/>
</dbReference>
<dbReference type="InParanoid" id="A0A3N4LQ82"/>
<protein>
    <submittedName>
        <fullName evidence="1">Uncharacterized protein</fullName>
    </submittedName>
</protein>
<evidence type="ECO:0000313" key="2">
    <source>
        <dbReference type="Proteomes" id="UP000267821"/>
    </source>
</evidence>
<sequence length="120" mass="13756">MRKQQAQNLEQLLFLQLQNFGKRTQVPPLSKGDSEGPDVAQDIVHFNALREAGKDATAFNNPIRRHQYTRKFKLAAITFAKVHTSPTIDPITEVVIPRRFSKYRIAQILGISEELLKTWI</sequence>
<reference evidence="1 2" key="1">
    <citation type="journal article" date="2018" name="Nat. Ecol. Evol.">
        <title>Pezizomycetes genomes reveal the molecular basis of ectomycorrhizal truffle lifestyle.</title>
        <authorList>
            <person name="Murat C."/>
            <person name="Payen T."/>
            <person name="Noel B."/>
            <person name="Kuo A."/>
            <person name="Morin E."/>
            <person name="Chen J."/>
            <person name="Kohler A."/>
            <person name="Krizsan K."/>
            <person name="Balestrini R."/>
            <person name="Da Silva C."/>
            <person name="Montanini B."/>
            <person name="Hainaut M."/>
            <person name="Levati E."/>
            <person name="Barry K.W."/>
            <person name="Belfiori B."/>
            <person name="Cichocki N."/>
            <person name="Clum A."/>
            <person name="Dockter R.B."/>
            <person name="Fauchery L."/>
            <person name="Guy J."/>
            <person name="Iotti M."/>
            <person name="Le Tacon F."/>
            <person name="Lindquist E.A."/>
            <person name="Lipzen A."/>
            <person name="Malagnac F."/>
            <person name="Mello A."/>
            <person name="Molinier V."/>
            <person name="Miyauchi S."/>
            <person name="Poulain J."/>
            <person name="Riccioni C."/>
            <person name="Rubini A."/>
            <person name="Sitrit Y."/>
            <person name="Splivallo R."/>
            <person name="Traeger S."/>
            <person name="Wang M."/>
            <person name="Zifcakova L."/>
            <person name="Wipf D."/>
            <person name="Zambonelli A."/>
            <person name="Paolocci F."/>
            <person name="Nowrousian M."/>
            <person name="Ottonello S."/>
            <person name="Baldrian P."/>
            <person name="Spatafora J.W."/>
            <person name="Henrissat B."/>
            <person name="Nagy L.G."/>
            <person name="Aury J.M."/>
            <person name="Wincker P."/>
            <person name="Grigoriev I.V."/>
            <person name="Bonfante P."/>
            <person name="Martin F.M."/>
        </authorList>
    </citation>
    <scope>NUCLEOTIDE SEQUENCE [LARGE SCALE GENOMIC DNA]</scope>
    <source>
        <strain evidence="1 2">ATCC MYA-4762</strain>
    </source>
</reference>
<dbReference type="EMBL" id="ML121539">
    <property type="protein sequence ID" value="RPB25000.1"/>
    <property type="molecule type" value="Genomic_DNA"/>
</dbReference>
<gene>
    <name evidence="1" type="ORF">L211DRAFT_848361</name>
</gene>
<dbReference type="OrthoDB" id="5428693at2759"/>
<name>A0A3N4LQ82_9PEZI</name>
<evidence type="ECO:0000313" key="1">
    <source>
        <dbReference type="EMBL" id="RPB25000.1"/>
    </source>
</evidence>
<keyword evidence="2" id="KW-1185">Reference proteome</keyword>
<organism evidence="1 2">
    <name type="scientific">Terfezia boudieri ATCC MYA-4762</name>
    <dbReference type="NCBI Taxonomy" id="1051890"/>
    <lineage>
        <taxon>Eukaryota</taxon>
        <taxon>Fungi</taxon>
        <taxon>Dikarya</taxon>
        <taxon>Ascomycota</taxon>
        <taxon>Pezizomycotina</taxon>
        <taxon>Pezizomycetes</taxon>
        <taxon>Pezizales</taxon>
        <taxon>Pezizaceae</taxon>
        <taxon>Terfezia</taxon>
    </lineage>
</organism>